<dbReference type="AlphaFoldDB" id="A0A6A6F5M4"/>
<dbReference type="PROSITE" id="PS00455">
    <property type="entry name" value="AMP_BINDING"/>
    <property type="match status" value="1"/>
</dbReference>
<dbReference type="InterPro" id="IPR025110">
    <property type="entry name" value="AMP-bd_C"/>
</dbReference>
<reference evidence="3" key="1">
    <citation type="journal article" date="2020" name="Stud. Mycol.">
        <title>101 Dothideomycetes genomes: a test case for predicting lifestyles and emergence of pathogens.</title>
        <authorList>
            <person name="Haridas S."/>
            <person name="Albert R."/>
            <person name="Binder M."/>
            <person name="Bloem J."/>
            <person name="Labutti K."/>
            <person name="Salamov A."/>
            <person name="Andreopoulos B."/>
            <person name="Baker S."/>
            <person name="Barry K."/>
            <person name="Bills G."/>
            <person name="Bluhm B."/>
            <person name="Cannon C."/>
            <person name="Castanera R."/>
            <person name="Culley D."/>
            <person name="Daum C."/>
            <person name="Ezra D."/>
            <person name="Gonzalez J."/>
            <person name="Henrissat B."/>
            <person name="Kuo A."/>
            <person name="Liang C."/>
            <person name="Lipzen A."/>
            <person name="Lutzoni F."/>
            <person name="Magnuson J."/>
            <person name="Mondo S."/>
            <person name="Nolan M."/>
            <person name="Ohm R."/>
            <person name="Pangilinan J."/>
            <person name="Park H.-J."/>
            <person name="Ramirez L."/>
            <person name="Alfaro M."/>
            <person name="Sun H."/>
            <person name="Tritt A."/>
            <person name="Yoshinaga Y."/>
            <person name="Zwiers L.-H."/>
            <person name="Turgeon B."/>
            <person name="Goodwin S."/>
            <person name="Spatafora J."/>
            <person name="Crous P."/>
            <person name="Grigoriev I."/>
        </authorList>
    </citation>
    <scope>NUCLEOTIDE SEQUENCE</scope>
    <source>
        <strain evidence="3">SCOH1-5</strain>
    </source>
</reference>
<dbReference type="Proteomes" id="UP000799539">
    <property type="component" value="Unassembled WGS sequence"/>
</dbReference>
<dbReference type="PANTHER" id="PTHR43201:SF6">
    <property type="entry name" value="ACYL COA SYNTHETASE (EUROFUNG)"/>
    <property type="match status" value="1"/>
</dbReference>
<protein>
    <recommendedName>
        <fullName evidence="5">AMP-dependent synthetase/ligase domain-containing protein</fullName>
    </recommendedName>
</protein>
<feature type="domain" description="AMP-binding enzyme C-terminal" evidence="2">
    <location>
        <begin position="464"/>
        <end position="546"/>
    </location>
</feature>
<dbReference type="InterPro" id="IPR045851">
    <property type="entry name" value="AMP-bd_C_sf"/>
</dbReference>
<dbReference type="Pfam" id="PF13193">
    <property type="entry name" value="AMP-binding_C"/>
    <property type="match status" value="1"/>
</dbReference>
<dbReference type="InterPro" id="IPR020845">
    <property type="entry name" value="AMP-binding_CS"/>
</dbReference>
<dbReference type="SUPFAM" id="SSF56801">
    <property type="entry name" value="Acetyl-CoA synthetase-like"/>
    <property type="match status" value="1"/>
</dbReference>
<dbReference type="Gene3D" id="3.30.300.30">
    <property type="match status" value="1"/>
</dbReference>
<accession>A0A6A6F5M4</accession>
<evidence type="ECO:0000259" key="1">
    <source>
        <dbReference type="Pfam" id="PF00501"/>
    </source>
</evidence>
<evidence type="ECO:0008006" key="5">
    <source>
        <dbReference type="Google" id="ProtNLM"/>
    </source>
</evidence>
<gene>
    <name evidence="3" type="ORF">CERZMDRAFT_50854</name>
</gene>
<dbReference type="InterPro" id="IPR042099">
    <property type="entry name" value="ANL_N_sf"/>
</dbReference>
<dbReference type="PANTHER" id="PTHR43201">
    <property type="entry name" value="ACYL-COA SYNTHETASE"/>
    <property type="match status" value="1"/>
</dbReference>
<dbReference type="GO" id="GO:0031956">
    <property type="term" value="F:medium-chain fatty acid-CoA ligase activity"/>
    <property type="evidence" value="ECO:0007669"/>
    <property type="project" value="TreeGrafter"/>
</dbReference>
<dbReference type="OrthoDB" id="10253115at2759"/>
<dbReference type="Pfam" id="PF00501">
    <property type="entry name" value="AMP-binding"/>
    <property type="match status" value="1"/>
</dbReference>
<keyword evidence="4" id="KW-1185">Reference proteome</keyword>
<organism evidence="3 4">
    <name type="scientific">Cercospora zeae-maydis SCOH1-5</name>
    <dbReference type="NCBI Taxonomy" id="717836"/>
    <lineage>
        <taxon>Eukaryota</taxon>
        <taxon>Fungi</taxon>
        <taxon>Dikarya</taxon>
        <taxon>Ascomycota</taxon>
        <taxon>Pezizomycotina</taxon>
        <taxon>Dothideomycetes</taxon>
        <taxon>Dothideomycetidae</taxon>
        <taxon>Mycosphaerellales</taxon>
        <taxon>Mycosphaerellaceae</taxon>
        <taxon>Cercospora</taxon>
    </lineage>
</organism>
<proteinExistence type="predicted"/>
<evidence type="ECO:0000259" key="2">
    <source>
        <dbReference type="Pfam" id="PF13193"/>
    </source>
</evidence>
<dbReference type="EMBL" id="ML992702">
    <property type="protein sequence ID" value="KAF2207627.1"/>
    <property type="molecule type" value="Genomic_DNA"/>
</dbReference>
<name>A0A6A6F5M4_9PEZI</name>
<sequence>MARGDSLIHASTTEPLWAVTLGSLIDTQARVYGDQTALVVPWQKARRSYNDLSARSKLIAKALLEAGLRYGDCLGILAGNCFEYIEIFLGAARIGVITVVLNSNYTPTELYNAILFSETKMLCVARSPGPRRNVTAHIETLMERIKDLQIVVFDDAEYTRRQGPAVEYYETFVASGQSSQISDTELADQQELVRPADVLNLQFTSGTTGAPKAAMLSHVNLINNARLLCHRMGVTESDIICCPPPLFHCFGLVMGFLGSFASGCSIVYPSPQFDAALVLDAVEDERCSILYGVPTMFTATLEDNTKNPRNLKSLRLALAAGSPVPQKVVDRLDKEMGIRYVLIAYGMTETSPVTFTTQPCDSLEQRLSTVGTLLPHTSAKIIDAEGSTVPIGVAGEICVSGYALQQGYLKNVEKTNEVMRLDSQGVRWMHTGDEGVLNEGGYLRVTGRIKDMIIRGGENIIPVEVEERLLAHKSIVEAAVVGVPHAKYGESVACFLRQAENAPRPTVAELSEWVRGTLGRHKAPEHVWWVGDAAVCENFPQTASGKYQKHILRKLGTEILQRTQPRARL</sequence>
<dbReference type="Gene3D" id="3.40.50.12780">
    <property type="entry name" value="N-terminal domain of ligase-like"/>
    <property type="match status" value="1"/>
</dbReference>
<dbReference type="InterPro" id="IPR000873">
    <property type="entry name" value="AMP-dep_synth/lig_dom"/>
</dbReference>
<dbReference type="GO" id="GO:0006631">
    <property type="term" value="P:fatty acid metabolic process"/>
    <property type="evidence" value="ECO:0007669"/>
    <property type="project" value="TreeGrafter"/>
</dbReference>
<evidence type="ECO:0000313" key="4">
    <source>
        <dbReference type="Proteomes" id="UP000799539"/>
    </source>
</evidence>
<evidence type="ECO:0000313" key="3">
    <source>
        <dbReference type="EMBL" id="KAF2207627.1"/>
    </source>
</evidence>
<feature type="domain" description="AMP-dependent synthetase/ligase" evidence="1">
    <location>
        <begin position="26"/>
        <end position="409"/>
    </location>
</feature>